<protein>
    <submittedName>
        <fullName evidence="2">Uncharacterized protein</fullName>
    </submittedName>
</protein>
<comment type="caution">
    <text evidence="2">The sequence shown here is derived from an EMBL/GenBank/DDBJ whole genome shotgun (WGS) entry which is preliminary data.</text>
</comment>
<sequence>MGITAEPKRVICRMCSPGTEREQPIKAFAILLRVVKLYVETGGSVFGILNKGRRRRRRTTSTGSLGEDKRKLAKGRLQKRDSVFEAAVGLKDLSKW</sequence>
<gene>
    <name evidence="2" type="ORF">Q5P01_002233</name>
</gene>
<accession>A0AA88TDS8</accession>
<proteinExistence type="predicted"/>
<keyword evidence="3" id="KW-1185">Reference proteome</keyword>
<evidence type="ECO:0000256" key="1">
    <source>
        <dbReference type="SAM" id="MobiDB-lite"/>
    </source>
</evidence>
<feature type="region of interest" description="Disordered" evidence="1">
    <location>
        <begin position="51"/>
        <end position="73"/>
    </location>
</feature>
<dbReference type="Proteomes" id="UP001187415">
    <property type="component" value="Unassembled WGS sequence"/>
</dbReference>
<dbReference type="EMBL" id="JAUPFM010000001">
    <property type="protein sequence ID" value="KAK2862700.1"/>
    <property type="molecule type" value="Genomic_DNA"/>
</dbReference>
<organism evidence="2 3">
    <name type="scientific">Channa striata</name>
    <name type="common">Snakehead murrel</name>
    <name type="synonym">Ophicephalus striatus</name>
    <dbReference type="NCBI Taxonomy" id="64152"/>
    <lineage>
        <taxon>Eukaryota</taxon>
        <taxon>Metazoa</taxon>
        <taxon>Chordata</taxon>
        <taxon>Craniata</taxon>
        <taxon>Vertebrata</taxon>
        <taxon>Euteleostomi</taxon>
        <taxon>Actinopterygii</taxon>
        <taxon>Neopterygii</taxon>
        <taxon>Teleostei</taxon>
        <taxon>Neoteleostei</taxon>
        <taxon>Acanthomorphata</taxon>
        <taxon>Anabantaria</taxon>
        <taxon>Anabantiformes</taxon>
        <taxon>Channoidei</taxon>
        <taxon>Channidae</taxon>
        <taxon>Channa</taxon>
    </lineage>
</organism>
<evidence type="ECO:0000313" key="3">
    <source>
        <dbReference type="Proteomes" id="UP001187415"/>
    </source>
</evidence>
<name>A0AA88TDS8_CHASR</name>
<evidence type="ECO:0000313" key="2">
    <source>
        <dbReference type="EMBL" id="KAK2862700.1"/>
    </source>
</evidence>
<dbReference type="AlphaFoldDB" id="A0AA88TDS8"/>
<reference evidence="2" key="1">
    <citation type="submission" date="2023-07" db="EMBL/GenBank/DDBJ databases">
        <title>Chromosome-level Genome Assembly of Striped Snakehead (Channa striata).</title>
        <authorList>
            <person name="Liu H."/>
        </authorList>
    </citation>
    <scope>NUCLEOTIDE SEQUENCE</scope>
    <source>
        <strain evidence="2">Gz</strain>
        <tissue evidence="2">Muscle</tissue>
    </source>
</reference>